<evidence type="ECO:0000256" key="5">
    <source>
        <dbReference type="ARBA" id="ARBA00022692"/>
    </source>
</evidence>
<sequence length="332" mass="37758">MKLHSSMTRLALSPTRPLYPAILGTGALLSTRKAQHVNNKLQLIPTKRQHTTSTHISQKSSWTHPIYTKDQILAVRTAHRKANTWQDKVALGTVRFLRWGMDFVSGYRPRTINSNGQSTGYIMTEEKWITRFIFLESVAGVPGMVAGMLRHLKSIRRMKRDNGWIETLLEEAYNERMHLLTFLKLAEPGPSMRLMVLGAQWVFFSGFSIAYLISPQICHRFVGYLEEEAVITYSKAIRDLENGHLPAWSSLQAPVMAVKYWQMPEGQRCMRSLLLYVRADEAKHRDVNHALGNLNQDTDRNPFAARVGAQVQSVARSAGIRQLQGEGSRKEN</sequence>
<dbReference type="OrthoDB" id="16906at2759"/>
<feature type="binding site" evidence="16">
    <location>
        <position position="175"/>
    </location>
    <ligand>
        <name>Fe cation</name>
        <dbReference type="ChEBI" id="CHEBI:24875"/>
        <label>1</label>
    </ligand>
</feature>
<evidence type="ECO:0000256" key="16">
    <source>
        <dbReference type="PIRSR" id="PIRSR005229-1"/>
    </source>
</evidence>
<keyword evidence="9 17" id="KW-0249">Electron transport</keyword>
<feature type="binding site" evidence="16">
    <location>
        <position position="281"/>
    </location>
    <ligand>
        <name>Fe cation</name>
        <dbReference type="ChEBI" id="CHEBI:24875"/>
        <label>2</label>
    </ligand>
</feature>
<evidence type="ECO:0000256" key="3">
    <source>
        <dbReference type="ARBA" id="ARBA00022448"/>
    </source>
</evidence>
<keyword evidence="4 17" id="KW-0679">Respiratory chain</keyword>
<dbReference type="PANTHER" id="PTHR31803:SF3">
    <property type="entry name" value="ALTERNATIVE OXIDASE"/>
    <property type="match status" value="1"/>
</dbReference>
<evidence type="ECO:0000256" key="9">
    <source>
        <dbReference type="ARBA" id="ARBA00022982"/>
    </source>
</evidence>
<evidence type="ECO:0000256" key="17">
    <source>
        <dbReference type="RuleBase" id="RU003779"/>
    </source>
</evidence>
<gene>
    <name evidence="18" type="ORF">PSALAMII_LOCUS195</name>
</gene>
<evidence type="ECO:0000313" key="18">
    <source>
        <dbReference type="EMBL" id="CAG8227537.1"/>
    </source>
</evidence>
<feature type="binding site" evidence="16">
    <location>
        <position position="281"/>
    </location>
    <ligand>
        <name>Fe cation</name>
        <dbReference type="ChEBI" id="CHEBI:24875"/>
        <label>1</label>
    </ligand>
</feature>
<evidence type="ECO:0000256" key="13">
    <source>
        <dbReference type="ARBA" id="ARBA00023128"/>
    </source>
</evidence>
<dbReference type="Gene3D" id="1.20.1260.140">
    <property type="entry name" value="Alternative oxidase"/>
    <property type="match status" value="1"/>
</dbReference>
<comment type="caution">
    <text evidence="18">The sequence shown here is derived from an EMBL/GenBank/DDBJ whole genome shotgun (WGS) entry which is preliminary data.</text>
</comment>
<keyword evidence="7" id="KW-0999">Mitochondrion inner membrane</keyword>
<dbReference type="Proteomes" id="UP001152649">
    <property type="component" value="Unassembled WGS sequence"/>
</dbReference>
<dbReference type="FunFam" id="1.20.1260.140:FF:000002">
    <property type="entry name" value="Alternative oxidase"/>
    <property type="match status" value="1"/>
</dbReference>
<keyword evidence="14 17" id="KW-0472">Membrane</keyword>
<comment type="function">
    <text evidence="15">Catalyzes cyanide-resistant oxygen consumption. May increase respiration when the cytochrome respiratory pathway is restricted, or in response to low temperatures.</text>
</comment>
<protein>
    <recommendedName>
        <fullName evidence="17">Alternative oxidase</fullName>
        <ecNumber evidence="17">1.-.-.-</ecNumber>
    </recommendedName>
</protein>
<dbReference type="InterPro" id="IPR002680">
    <property type="entry name" value="AOX"/>
</dbReference>
<keyword evidence="5 17" id="KW-0812">Transmembrane</keyword>
<dbReference type="GO" id="GO:0005743">
    <property type="term" value="C:mitochondrial inner membrane"/>
    <property type="evidence" value="ECO:0007669"/>
    <property type="project" value="UniProtKB-SubCell"/>
</dbReference>
<comment type="similarity">
    <text evidence="2 17">Belongs to the alternative oxidase family.</text>
</comment>
<evidence type="ECO:0000256" key="6">
    <source>
        <dbReference type="ARBA" id="ARBA00022723"/>
    </source>
</evidence>
<keyword evidence="11 17" id="KW-0560">Oxidoreductase</keyword>
<evidence type="ECO:0000256" key="12">
    <source>
        <dbReference type="ARBA" id="ARBA00023004"/>
    </source>
</evidence>
<name>A0A9W4N204_9EURO</name>
<dbReference type="GO" id="GO:0098803">
    <property type="term" value="C:respiratory chain complex"/>
    <property type="evidence" value="ECO:0007669"/>
    <property type="project" value="UniProtKB-UniRule"/>
</dbReference>
<reference evidence="18" key="1">
    <citation type="submission" date="2021-07" db="EMBL/GenBank/DDBJ databases">
        <authorList>
            <person name="Branca A.L. A."/>
        </authorList>
    </citation>
    <scope>NUCLEOTIDE SEQUENCE</scope>
</reference>
<evidence type="ECO:0000256" key="1">
    <source>
        <dbReference type="ARBA" id="ARBA00004292"/>
    </source>
</evidence>
<evidence type="ECO:0000313" key="19">
    <source>
        <dbReference type="Proteomes" id="UP001152649"/>
    </source>
</evidence>
<evidence type="ECO:0000256" key="11">
    <source>
        <dbReference type="ARBA" id="ARBA00023002"/>
    </source>
</evidence>
<evidence type="ECO:0000256" key="4">
    <source>
        <dbReference type="ARBA" id="ARBA00022660"/>
    </source>
</evidence>
<evidence type="ECO:0000256" key="10">
    <source>
        <dbReference type="ARBA" id="ARBA00022989"/>
    </source>
</evidence>
<dbReference type="Pfam" id="PF01786">
    <property type="entry name" value="AOX"/>
    <property type="match status" value="1"/>
</dbReference>
<feature type="binding site" evidence="16">
    <location>
        <position position="175"/>
    </location>
    <ligand>
        <name>Fe cation</name>
        <dbReference type="ChEBI" id="CHEBI:24875"/>
        <label>2</label>
    </ligand>
</feature>
<dbReference type="GO" id="GO:0046872">
    <property type="term" value="F:metal ion binding"/>
    <property type="evidence" value="ECO:0007669"/>
    <property type="project" value="UniProtKB-UniRule"/>
</dbReference>
<comment type="subcellular location">
    <subcellularLocation>
        <location evidence="1">Mitochondrion inner membrane</location>
        <topology evidence="1">Multi-pass membrane protein</topology>
        <orientation evidence="1">Matrix side</orientation>
    </subcellularLocation>
</comment>
<feature type="binding site" evidence="16">
    <location>
        <position position="178"/>
    </location>
    <ligand>
        <name>Fe cation</name>
        <dbReference type="ChEBI" id="CHEBI:24875"/>
        <label>1</label>
    </ligand>
</feature>
<accession>A0A9W4N204</accession>
<dbReference type="GO" id="GO:0010230">
    <property type="term" value="P:alternative respiration"/>
    <property type="evidence" value="ECO:0007669"/>
    <property type="project" value="TreeGrafter"/>
</dbReference>
<dbReference type="PIRSF" id="PIRSF005229">
    <property type="entry name" value="AOX"/>
    <property type="match status" value="1"/>
</dbReference>
<dbReference type="CDD" id="cd01053">
    <property type="entry name" value="AOX"/>
    <property type="match status" value="1"/>
</dbReference>
<dbReference type="AlphaFoldDB" id="A0A9W4N204"/>
<keyword evidence="8" id="KW-0809">Transit peptide</keyword>
<proteinExistence type="inferred from homology"/>
<dbReference type="GO" id="GO:0009916">
    <property type="term" value="F:alternative oxidase activity"/>
    <property type="evidence" value="ECO:0007669"/>
    <property type="project" value="UniProtKB-UniRule"/>
</dbReference>
<keyword evidence="12 16" id="KW-0408">Iron</keyword>
<dbReference type="PANTHER" id="PTHR31803">
    <property type="entry name" value="ALTERNATIVE OXIDASE"/>
    <property type="match status" value="1"/>
</dbReference>
<evidence type="ECO:0000256" key="15">
    <source>
        <dbReference type="ARBA" id="ARBA00025285"/>
    </source>
</evidence>
<evidence type="ECO:0000256" key="2">
    <source>
        <dbReference type="ARBA" id="ARBA00008388"/>
    </source>
</evidence>
<keyword evidence="10" id="KW-1133">Transmembrane helix</keyword>
<dbReference type="InterPro" id="IPR038659">
    <property type="entry name" value="AOX_sf"/>
</dbReference>
<dbReference type="EMBL" id="CAJVPG010000011">
    <property type="protein sequence ID" value="CAG8227537.1"/>
    <property type="molecule type" value="Genomic_DNA"/>
</dbReference>
<evidence type="ECO:0000256" key="7">
    <source>
        <dbReference type="ARBA" id="ARBA00022792"/>
    </source>
</evidence>
<evidence type="ECO:0000256" key="14">
    <source>
        <dbReference type="ARBA" id="ARBA00023136"/>
    </source>
</evidence>
<feature type="binding site" evidence="16">
    <location>
        <position position="284"/>
    </location>
    <ligand>
        <name>Fe cation</name>
        <dbReference type="ChEBI" id="CHEBI:24875"/>
        <label>2</label>
    </ligand>
</feature>
<keyword evidence="13" id="KW-0496">Mitochondrion</keyword>
<keyword evidence="6 16" id="KW-0479">Metal-binding</keyword>
<organism evidence="18 19">
    <name type="scientific">Penicillium salamii</name>
    <dbReference type="NCBI Taxonomy" id="1612424"/>
    <lineage>
        <taxon>Eukaryota</taxon>
        <taxon>Fungi</taxon>
        <taxon>Dikarya</taxon>
        <taxon>Ascomycota</taxon>
        <taxon>Pezizomycotina</taxon>
        <taxon>Eurotiomycetes</taxon>
        <taxon>Eurotiomycetidae</taxon>
        <taxon>Eurotiales</taxon>
        <taxon>Aspergillaceae</taxon>
        <taxon>Penicillium</taxon>
    </lineage>
</organism>
<feature type="binding site" evidence="16">
    <location>
        <position position="226"/>
    </location>
    <ligand>
        <name>Fe cation</name>
        <dbReference type="ChEBI" id="CHEBI:24875"/>
        <label>2</label>
    </ligand>
</feature>
<feature type="binding site" evidence="16">
    <location>
        <position position="136"/>
    </location>
    <ligand>
        <name>Fe cation</name>
        <dbReference type="ChEBI" id="CHEBI:24875"/>
        <label>1</label>
    </ligand>
</feature>
<comment type="cofactor">
    <cofactor evidence="16 17">
        <name>Fe cation</name>
        <dbReference type="ChEBI" id="CHEBI:24875"/>
    </cofactor>
    <text evidence="16 17">Binds 2 iron ions per subunit.</text>
</comment>
<keyword evidence="19" id="KW-1185">Reference proteome</keyword>
<dbReference type="EC" id="1.-.-.-" evidence="17"/>
<keyword evidence="3" id="KW-0813">Transport</keyword>
<evidence type="ECO:0000256" key="8">
    <source>
        <dbReference type="ARBA" id="ARBA00022946"/>
    </source>
</evidence>